<dbReference type="Gene3D" id="3.30.160.60">
    <property type="entry name" value="Classic Zinc Finger"/>
    <property type="match status" value="3"/>
</dbReference>
<evidence type="ECO:0000256" key="5">
    <source>
        <dbReference type="ARBA" id="ARBA00022833"/>
    </source>
</evidence>
<dbReference type="GO" id="GO:0008270">
    <property type="term" value="F:zinc ion binding"/>
    <property type="evidence" value="ECO:0007669"/>
    <property type="project" value="UniProtKB-KW"/>
</dbReference>
<evidence type="ECO:0000256" key="7">
    <source>
        <dbReference type="ARBA" id="ARBA00023163"/>
    </source>
</evidence>
<dbReference type="InterPro" id="IPR013087">
    <property type="entry name" value="Znf_C2H2_type"/>
</dbReference>
<dbReference type="PROSITE" id="PS00028">
    <property type="entry name" value="ZINC_FINGER_C2H2_1"/>
    <property type="match status" value="6"/>
</dbReference>
<evidence type="ECO:0000259" key="10">
    <source>
        <dbReference type="PROSITE" id="PS50157"/>
    </source>
</evidence>
<comment type="subcellular location">
    <subcellularLocation>
        <location evidence="1">Nucleus</location>
    </subcellularLocation>
</comment>
<name>A0A182ME97_9DIPT</name>
<accession>A0A182ME97</accession>
<reference evidence="11" key="2">
    <citation type="submission" date="2020-05" db="UniProtKB">
        <authorList>
            <consortium name="EnsemblMetazoa"/>
        </authorList>
    </citation>
    <scope>IDENTIFICATION</scope>
    <source>
        <strain evidence="11">A-37</strain>
    </source>
</reference>
<protein>
    <recommendedName>
        <fullName evidence="10">C2H2-type domain-containing protein</fullName>
    </recommendedName>
</protein>
<feature type="domain" description="C2H2-type" evidence="10">
    <location>
        <begin position="240"/>
        <end position="267"/>
    </location>
</feature>
<sequence length="414" mass="47241">MVWQFYTFSVLVEDNQQKLQQECNLLNAETSNSLSEDYRIGEHSHVTVKNEPIDSSPTPTVLPSCQSNQVDDAMLSESSAIHIKDEPLDELDMTDETVDNHESASDNIKLEEYVVQTNGQECNSDIEEKITLKQPPDVREFDKPHDLKATPKSILLPCDKCERSFPNRVQLNNHKRVHKFTECPICKKMIKGDFITQHLAAHEGAFRCDICDASFGCNASLRMHKDMKHATDAQPGDETYSCNLCEQTFRNKPMLSRHRQLHKTKQCPICLKQIRSTHLQWHISVHQGAYYCDICKRAFSSGNSLMKHRNAKHTKKVVPTVSCDQCDLTFPSKGKLSAHRKMHHRKQCPICMKMFRSNKMKEHLASHEGAFRCGICGKTFSTKYSLKKHYRTSGHCEIEASRDASENDVSASVQ</sequence>
<feature type="domain" description="C2H2-type" evidence="10">
    <location>
        <begin position="321"/>
        <end position="349"/>
    </location>
</feature>
<keyword evidence="2" id="KW-0479">Metal-binding</keyword>
<evidence type="ECO:0000313" key="12">
    <source>
        <dbReference type="Proteomes" id="UP000075883"/>
    </source>
</evidence>
<evidence type="ECO:0000313" key="11">
    <source>
        <dbReference type="EnsemblMetazoa" id="ACUA016136-PA"/>
    </source>
</evidence>
<keyword evidence="3" id="KW-0677">Repeat</keyword>
<dbReference type="AlphaFoldDB" id="A0A182ME97"/>
<dbReference type="STRING" id="139723.A0A182ME97"/>
<proteinExistence type="predicted"/>
<dbReference type="PANTHER" id="PTHR24399">
    <property type="entry name" value="ZINC FINGER AND BTB DOMAIN-CONTAINING"/>
    <property type="match status" value="1"/>
</dbReference>
<keyword evidence="7" id="KW-0804">Transcription</keyword>
<evidence type="ECO:0000256" key="9">
    <source>
        <dbReference type="PROSITE-ProRule" id="PRU00042"/>
    </source>
</evidence>
<dbReference type="InterPro" id="IPR036236">
    <property type="entry name" value="Znf_C2H2_sf"/>
</dbReference>
<evidence type="ECO:0000256" key="6">
    <source>
        <dbReference type="ARBA" id="ARBA00023015"/>
    </source>
</evidence>
<dbReference type="PROSITE" id="PS50157">
    <property type="entry name" value="ZINC_FINGER_C2H2_2"/>
    <property type="match status" value="6"/>
</dbReference>
<feature type="domain" description="C2H2-type" evidence="10">
    <location>
        <begin position="156"/>
        <end position="178"/>
    </location>
</feature>
<feature type="domain" description="C2H2-type" evidence="10">
    <location>
        <begin position="371"/>
        <end position="400"/>
    </location>
</feature>
<organism evidence="11 12">
    <name type="scientific">Anopheles culicifacies</name>
    <dbReference type="NCBI Taxonomy" id="139723"/>
    <lineage>
        <taxon>Eukaryota</taxon>
        <taxon>Metazoa</taxon>
        <taxon>Ecdysozoa</taxon>
        <taxon>Arthropoda</taxon>
        <taxon>Hexapoda</taxon>
        <taxon>Insecta</taxon>
        <taxon>Pterygota</taxon>
        <taxon>Neoptera</taxon>
        <taxon>Endopterygota</taxon>
        <taxon>Diptera</taxon>
        <taxon>Nematocera</taxon>
        <taxon>Culicoidea</taxon>
        <taxon>Culicidae</taxon>
        <taxon>Anophelinae</taxon>
        <taxon>Anopheles</taxon>
        <taxon>culicifacies species complex</taxon>
    </lineage>
</organism>
<dbReference type="Gene3D" id="1.10.8.1320">
    <property type="match status" value="2"/>
</dbReference>
<dbReference type="EMBL" id="AXCM01006213">
    <property type="status" value="NOT_ANNOTATED_CDS"/>
    <property type="molecule type" value="Genomic_DNA"/>
</dbReference>
<dbReference type="SUPFAM" id="SSF57667">
    <property type="entry name" value="beta-beta-alpha zinc fingers"/>
    <property type="match status" value="3"/>
</dbReference>
<dbReference type="Pfam" id="PF13894">
    <property type="entry name" value="zf-C2H2_4"/>
    <property type="match status" value="1"/>
</dbReference>
<dbReference type="GO" id="GO:0000978">
    <property type="term" value="F:RNA polymerase II cis-regulatory region sequence-specific DNA binding"/>
    <property type="evidence" value="ECO:0007669"/>
    <property type="project" value="TreeGrafter"/>
</dbReference>
<dbReference type="SMART" id="SM00355">
    <property type="entry name" value="ZnF_C2H2"/>
    <property type="match status" value="9"/>
</dbReference>
<dbReference type="PANTHER" id="PTHR24399:SF23">
    <property type="entry name" value="C2H2-TYPE DOMAIN-CONTAINING PROTEIN"/>
    <property type="match status" value="1"/>
</dbReference>
<dbReference type="Pfam" id="PF00096">
    <property type="entry name" value="zf-C2H2"/>
    <property type="match status" value="3"/>
</dbReference>
<evidence type="ECO:0000256" key="3">
    <source>
        <dbReference type="ARBA" id="ARBA00022737"/>
    </source>
</evidence>
<dbReference type="Pfam" id="PF13912">
    <property type="entry name" value="zf-C2H2_6"/>
    <property type="match status" value="2"/>
</dbReference>
<evidence type="ECO:0000256" key="8">
    <source>
        <dbReference type="ARBA" id="ARBA00023242"/>
    </source>
</evidence>
<keyword evidence="8" id="KW-0539">Nucleus</keyword>
<dbReference type="GO" id="GO:0001227">
    <property type="term" value="F:DNA-binding transcription repressor activity, RNA polymerase II-specific"/>
    <property type="evidence" value="ECO:0007669"/>
    <property type="project" value="TreeGrafter"/>
</dbReference>
<keyword evidence="5" id="KW-0862">Zinc</keyword>
<keyword evidence="12" id="KW-1185">Reference proteome</keyword>
<feature type="domain" description="C2H2-type" evidence="10">
    <location>
        <begin position="290"/>
        <end position="318"/>
    </location>
</feature>
<keyword evidence="4 9" id="KW-0863">Zinc-finger</keyword>
<evidence type="ECO:0000256" key="2">
    <source>
        <dbReference type="ARBA" id="ARBA00022723"/>
    </source>
</evidence>
<dbReference type="FunFam" id="3.30.160.60:FF:000446">
    <property type="entry name" value="Zinc finger protein"/>
    <property type="match status" value="1"/>
</dbReference>
<reference evidence="12" key="1">
    <citation type="submission" date="2013-09" db="EMBL/GenBank/DDBJ databases">
        <title>The Genome Sequence of Anopheles culicifacies species A.</title>
        <authorList>
            <consortium name="The Broad Institute Genomics Platform"/>
            <person name="Neafsey D.E."/>
            <person name="Besansky N."/>
            <person name="Howell P."/>
            <person name="Walton C."/>
            <person name="Young S.K."/>
            <person name="Zeng Q."/>
            <person name="Gargeya S."/>
            <person name="Fitzgerald M."/>
            <person name="Haas B."/>
            <person name="Abouelleil A."/>
            <person name="Allen A.W."/>
            <person name="Alvarado L."/>
            <person name="Arachchi H.M."/>
            <person name="Berlin A.M."/>
            <person name="Chapman S.B."/>
            <person name="Gainer-Dewar J."/>
            <person name="Goldberg J."/>
            <person name="Griggs A."/>
            <person name="Gujja S."/>
            <person name="Hansen M."/>
            <person name="Howarth C."/>
            <person name="Imamovic A."/>
            <person name="Ireland A."/>
            <person name="Larimer J."/>
            <person name="McCowan C."/>
            <person name="Murphy C."/>
            <person name="Pearson M."/>
            <person name="Poon T.W."/>
            <person name="Priest M."/>
            <person name="Roberts A."/>
            <person name="Saif S."/>
            <person name="Shea T."/>
            <person name="Sisk P."/>
            <person name="Sykes S."/>
            <person name="Wortman J."/>
            <person name="Nusbaum C."/>
            <person name="Birren B."/>
        </authorList>
    </citation>
    <scope>NUCLEOTIDE SEQUENCE [LARGE SCALE GENOMIC DNA]</scope>
    <source>
        <strain evidence="12">A-37</strain>
    </source>
</reference>
<keyword evidence="6" id="KW-0805">Transcription regulation</keyword>
<evidence type="ECO:0000256" key="4">
    <source>
        <dbReference type="ARBA" id="ARBA00022771"/>
    </source>
</evidence>
<evidence type="ECO:0000256" key="1">
    <source>
        <dbReference type="ARBA" id="ARBA00004123"/>
    </source>
</evidence>
<dbReference type="Proteomes" id="UP000075883">
    <property type="component" value="Unassembled WGS sequence"/>
</dbReference>
<dbReference type="EnsemblMetazoa" id="ACUA016136-RA">
    <property type="protein sequence ID" value="ACUA016136-PA"/>
    <property type="gene ID" value="ACUA016136"/>
</dbReference>
<dbReference type="GO" id="GO:0005654">
    <property type="term" value="C:nucleoplasm"/>
    <property type="evidence" value="ECO:0007669"/>
    <property type="project" value="TreeGrafter"/>
</dbReference>
<feature type="domain" description="C2H2-type" evidence="10">
    <location>
        <begin position="206"/>
        <end position="234"/>
    </location>
</feature>
<dbReference type="VEuPathDB" id="VectorBase:ACUA016136"/>